<dbReference type="InterPro" id="IPR021109">
    <property type="entry name" value="Peptidase_aspartic_dom_sf"/>
</dbReference>
<proteinExistence type="inferred from homology"/>
<evidence type="ECO:0000256" key="3">
    <source>
        <dbReference type="PIRSR" id="PIRSR601461-1"/>
    </source>
</evidence>
<dbReference type="SUPFAM" id="SSF50630">
    <property type="entry name" value="Acid proteases"/>
    <property type="match status" value="1"/>
</dbReference>
<keyword evidence="4" id="KW-0378">Hydrolase</keyword>
<evidence type="ECO:0000256" key="1">
    <source>
        <dbReference type="ARBA" id="ARBA00007447"/>
    </source>
</evidence>
<keyword evidence="5" id="KW-0732">Signal</keyword>
<keyword evidence="4" id="KW-0645">Protease</keyword>
<evidence type="ECO:0000256" key="4">
    <source>
        <dbReference type="RuleBase" id="RU000454"/>
    </source>
</evidence>
<dbReference type="PROSITE" id="PS51767">
    <property type="entry name" value="PEPTIDASE_A1"/>
    <property type="match status" value="1"/>
</dbReference>
<evidence type="ECO:0000256" key="2">
    <source>
        <dbReference type="ARBA" id="ARBA00022750"/>
    </source>
</evidence>
<accession>A0A0A1TE34</accession>
<dbReference type="PRINTS" id="PR00792">
    <property type="entry name" value="PEPSIN"/>
</dbReference>
<evidence type="ECO:0000313" key="7">
    <source>
        <dbReference type="EMBL" id="CEJ87336.1"/>
    </source>
</evidence>
<evidence type="ECO:0000256" key="5">
    <source>
        <dbReference type="SAM" id="SignalP"/>
    </source>
</evidence>
<dbReference type="Gene3D" id="2.40.70.10">
    <property type="entry name" value="Acid Proteases"/>
    <property type="match status" value="2"/>
</dbReference>
<protein>
    <submittedName>
        <fullName evidence="7">Putative Endothiapepsin-like protein</fullName>
    </submittedName>
</protein>
<feature type="chain" id="PRO_5001989927" evidence="5">
    <location>
        <begin position="17"/>
        <end position="380"/>
    </location>
</feature>
<comment type="similarity">
    <text evidence="1 4">Belongs to the peptidase A1 family.</text>
</comment>
<dbReference type="GO" id="GO:0006508">
    <property type="term" value="P:proteolysis"/>
    <property type="evidence" value="ECO:0007669"/>
    <property type="project" value="UniProtKB-KW"/>
</dbReference>
<dbReference type="InterPro" id="IPR033121">
    <property type="entry name" value="PEPTIDASE_A1"/>
</dbReference>
<evidence type="ECO:0000313" key="8">
    <source>
        <dbReference type="Proteomes" id="UP000039046"/>
    </source>
</evidence>
<dbReference type="STRING" id="1531966.A0A0A1TE34"/>
<feature type="signal peptide" evidence="5">
    <location>
        <begin position="1"/>
        <end position="16"/>
    </location>
</feature>
<reference evidence="7 8" key="1">
    <citation type="journal article" date="2015" name="Genome Announc.">
        <title>Draft Genome Sequence and Gene Annotation of the Entomopathogenic Fungus Verticillium hemipterigenum.</title>
        <authorList>
            <person name="Horn F."/>
            <person name="Habel A."/>
            <person name="Scharf D.H."/>
            <person name="Dworschak J."/>
            <person name="Brakhage A.A."/>
            <person name="Guthke R."/>
            <person name="Hertweck C."/>
            <person name="Linde J."/>
        </authorList>
    </citation>
    <scope>NUCLEOTIDE SEQUENCE [LARGE SCALE GENOMIC DNA]</scope>
</reference>
<feature type="active site" evidence="3">
    <location>
        <position position="94"/>
    </location>
</feature>
<dbReference type="AlphaFoldDB" id="A0A0A1TE34"/>
<dbReference type="EMBL" id="CDHN01000002">
    <property type="protein sequence ID" value="CEJ87336.1"/>
    <property type="molecule type" value="Genomic_DNA"/>
</dbReference>
<feature type="domain" description="Peptidase A1" evidence="6">
    <location>
        <begin position="76"/>
        <end position="377"/>
    </location>
</feature>
<dbReference type="Proteomes" id="UP000039046">
    <property type="component" value="Unassembled WGS sequence"/>
</dbReference>
<dbReference type="Pfam" id="PF00026">
    <property type="entry name" value="Asp"/>
    <property type="match status" value="1"/>
</dbReference>
<name>A0A0A1TE34_9HYPO</name>
<evidence type="ECO:0000259" key="6">
    <source>
        <dbReference type="PROSITE" id="PS51767"/>
    </source>
</evidence>
<organism evidence="7 8">
    <name type="scientific">[Torrubiella] hemipterigena</name>
    <dbReference type="NCBI Taxonomy" id="1531966"/>
    <lineage>
        <taxon>Eukaryota</taxon>
        <taxon>Fungi</taxon>
        <taxon>Dikarya</taxon>
        <taxon>Ascomycota</taxon>
        <taxon>Pezizomycotina</taxon>
        <taxon>Sordariomycetes</taxon>
        <taxon>Hypocreomycetidae</taxon>
        <taxon>Hypocreales</taxon>
        <taxon>Clavicipitaceae</taxon>
        <taxon>Clavicipitaceae incertae sedis</taxon>
        <taxon>'Torrubiella' clade</taxon>
    </lineage>
</organism>
<dbReference type="HOGENOM" id="CLU_013253_0_3_1"/>
<dbReference type="PANTHER" id="PTHR47966">
    <property type="entry name" value="BETA-SITE APP-CLEAVING ENZYME, ISOFORM A-RELATED"/>
    <property type="match status" value="1"/>
</dbReference>
<dbReference type="InterPro" id="IPR001461">
    <property type="entry name" value="Aspartic_peptidase_A1"/>
</dbReference>
<dbReference type="InterPro" id="IPR001969">
    <property type="entry name" value="Aspartic_peptidase_AS"/>
</dbReference>
<keyword evidence="8" id="KW-1185">Reference proteome</keyword>
<gene>
    <name evidence="7" type="ORF">VHEMI04383</name>
</gene>
<dbReference type="PROSITE" id="PS00141">
    <property type="entry name" value="ASP_PROTEASE"/>
    <property type="match status" value="1"/>
</dbReference>
<dbReference type="OrthoDB" id="2747330at2759"/>
<keyword evidence="2 4" id="KW-0064">Aspartyl protease</keyword>
<dbReference type="GO" id="GO:0004190">
    <property type="term" value="F:aspartic-type endopeptidase activity"/>
    <property type="evidence" value="ECO:0007669"/>
    <property type="project" value="UniProtKB-KW"/>
</dbReference>
<dbReference type="PANTHER" id="PTHR47966:SF2">
    <property type="entry name" value="ASPERGILLOPEPSIN-1-RELATED"/>
    <property type="match status" value="1"/>
</dbReference>
<sequence length="380" mass="40023">MVLLKTILAYGSLASAIAVPAPLVNFAGEKGQFTVNLKYNEKFQRSNLPIGTVIPRDDGSGSTTAHNSKSRPDGEYYAEILVGTPAQKLNLLFDTGSSDLWLFGADTKGKIDAGQAKWNHTASNTASLVKNGKWSIGYGDGSGGKGTIYKDTVSIAGASVSGQGVEYATQVYQQGNGDNILGVPVSGIVGFGFDKINTASPKQKTLFSNLKAHLNQPVFTVDIKHQADGTFGFGFIDESKYTGNITYTDVDSSRGFWTITSTGYAIGDGEFVPLNYSGIVDTGGSGFSVPSDAFSAWKSQISDSTITAETVLPDFIFGIGSSQIRVPGANLKEKRADGTYRLTIGDGGDGAFFGSPSLTNAFVVFEDGPNGPRTGWATSK</sequence>
<feature type="active site" evidence="3">
    <location>
        <position position="281"/>
    </location>
</feature>